<evidence type="ECO:0000313" key="4">
    <source>
        <dbReference type="Proteomes" id="UP000095087"/>
    </source>
</evidence>
<dbReference type="GO" id="GO:0000287">
    <property type="term" value="F:magnesium ion binding"/>
    <property type="evidence" value="ECO:0007669"/>
    <property type="project" value="InterPro"/>
</dbReference>
<evidence type="ECO:0000259" key="2">
    <source>
        <dbReference type="Pfam" id="PF01648"/>
    </source>
</evidence>
<dbReference type="InterPro" id="IPR037143">
    <property type="entry name" value="4-PPantetheinyl_Trfase_dom_sf"/>
</dbReference>
<keyword evidence="4" id="KW-1185">Reference proteome</keyword>
<dbReference type="AlphaFoldDB" id="A0A1E2RZ45"/>
<proteinExistence type="predicted"/>
<dbReference type="GO" id="GO:0008897">
    <property type="term" value="F:holo-[acyl-carrier-protein] synthase activity"/>
    <property type="evidence" value="ECO:0007669"/>
    <property type="project" value="InterPro"/>
</dbReference>
<accession>A0A1E2RZ45</accession>
<dbReference type="EMBL" id="MASI01000003">
    <property type="protein sequence ID" value="ODA67375.1"/>
    <property type="molecule type" value="Genomic_DNA"/>
</dbReference>
<dbReference type="RefSeq" id="WP_169822947.1">
    <property type="nucleotide sequence ID" value="NZ_MASI01000003.1"/>
</dbReference>
<keyword evidence="1 3" id="KW-0808">Transferase</keyword>
<dbReference type="Gene3D" id="3.90.470.20">
    <property type="entry name" value="4'-phosphopantetheinyl transferase domain"/>
    <property type="match status" value="1"/>
</dbReference>
<dbReference type="Pfam" id="PF01648">
    <property type="entry name" value="ACPS"/>
    <property type="match status" value="1"/>
</dbReference>
<dbReference type="SUPFAM" id="SSF56214">
    <property type="entry name" value="4'-phosphopantetheinyl transferase"/>
    <property type="match status" value="1"/>
</dbReference>
<organism evidence="3 4">
    <name type="scientific">Methyloligella halotolerans</name>
    <dbReference type="NCBI Taxonomy" id="1177755"/>
    <lineage>
        <taxon>Bacteria</taxon>
        <taxon>Pseudomonadati</taxon>
        <taxon>Pseudomonadota</taxon>
        <taxon>Alphaproteobacteria</taxon>
        <taxon>Hyphomicrobiales</taxon>
        <taxon>Hyphomicrobiaceae</taxon>
        <taxon>Methyloligella</taxon>
    </lineage>
</organism>
<reference evidence="3 4" key="1">
    <citation type="submission" date="2016-07" db="EMBL/GenBank/DDBJ databases">
        <title>Draft genome sequence of Methyloligella halotolerans C2T (VKM B-2706T=CCUG 61687T=DSM 25045T), a halotolerant polyhydroxybutyrate accumulating methylotroph.</title>
        <authorList>
            <person name="Vasilenko O.V."/>
            <person name="Doronina N.V."/>
            <person name="Poroshina M.N."/>
            <person name="Tarlachkov S.V."/>
            <person name="Trotsenko Y.A."/>
        </authorList>
    </citation>
    <scope>NUCLEOTIDE SEQUENCE [LARGE SCALE GENOMIC DNA]</scope>
    <source>
        <strain evidence="3 4">VKM B-2706</strain>
    </source>
</reference>
<protein>
    <submittedName>
        <fullName evidence="3">4'-phosphopantetheinyl transferase superfamily protein</fullName>
    </submittedName>
</protein>
<sequence length="151" mass="16870">MLSTFGPCGIDIETHRLNRPLASALLRSMTADEQREIERASDPYTAFINRWVLKEAYSKVSGLGLAEPFGELCTKREIEWRNDEFGHLRKVNIWRRNSPDHAIAMCATGWPGAQWCRGAEELSQTRLGDLAVSGFEFVGAFAAAEPQRATA</sequence>
<evidence type="ECO:0000313" key="3">
    <source>
        <dbReference type="EMBL" id="ODA67375.1"/>
    </source>
</evidence>
<dbReference type="STRING" id="1177755.A7A08_01407"/>
<dbReference type="InterPro" id="IPR008278">
    <property type="entry name" value="4-PPantetheinyl_Trfase_dom"/>
</dbReference>
<evidence type="ECO:0000256" key="1">
    <source>
        <dbReference type="ARBA" id="ARBA00022679"/>
    </source>
</evidence>
<gene>
    <name evidence="3" type="ORF">A7A08_01407</name>
</gene>
<comment type="caution">
    <text evidence="3">The sequence shown here is derived from an EMBL/GenBank/DDBJ whole genome shotgun (WGS) entry which is preliminary data.</text>
</comment>
<feature type="domain" description="4'-phosphopantetheinyl transferase" evidence="2">
    <location>
        <begin position="7"/>
        <end position="78"/>
    </location>
</feature>
<dbReference type="Proteomes" id="UP000095087">
    <property type="component" value="Unassembled WGS sequence"/>
</dbReference>
<name>A0A1E2RZ45_9HYPH</name>